<keyword evidence="8" id="KW-1185">Reference proteome</keyword>
<accession>A0A4R6WKS7</accession>
<proteinExistence type="predicted"/>
<dbReference type="Pfam" id="PF00145">
    <property type="entry name" value="DNA_methylase"/>
    <property type="match status" value="1"/>
</dbReference>
<dbReference type="InterPro" id="IPR001525">
    <property type="entry name" value="C5_MeTfrase"/>
</dbReference>
<dbReference type="RefSeq" id="WP_133583329.1">
    <property type="nucleotide sequence ID" value="NZ_SNYV01000011.1"/>
</dbReference>
<keyword evidence="5" id="KW-0680">Restriction system</keyword>
<dbReference type="Gene3D" id="3.40.50.150">
    <property type="entry name" value="Vaccinia Virus protein VP39"/>
    <property type="match status" value="1"/>
</dbReference>
<dbReference type="Gene3D" id="3.90.120.10">
    <property type="entry name" value="DNA Methylase, subunit A, domain 2"/>
    <property type="match status" value="1"/>
</dbReference>
<dbReference type="GO" id="GO:0003886">
    <property type="term" value="F:DNA (cytosine-5-)-methyltransferase activity"/>
    <property type="evidence" value="ECO:0007669"/>
    <property type="project" value="UniProtKB-EC"/>
</dbReference>
<evidence type="ECO:0000256" key="4">
    <source>
        <dbReference type="ARBA" id="ARBA00022691"/>
    </source>
</evidence>
<dbReference type="Proteomes" id="UP000295292">
    <property type="component" value="Unassembled WGS sequence"/>
</dbReference>
<dbReference type="InterPro" id="IPR050390">
    <property type="entry name" value="C5-Methyltransferase"/>
</dbReference>
<dbReference type="EC" id="2.1.1.37" evidence="1"/>
<dbReference type="GO" id="GO:0003677">
    <property type="term" value="F:DNA binding"/>
    <property type="evidence" value="ECO:0007669"/>
    <property type="project" value="TreeGrafter"/>
</dbReference>
<dbReference type="GO" id="GO:0009307">
    <property type="term" value="P:DNA restriction-modification system"/>
    <property type="evidence" value="ECO:0007669"/>
    <property type="project" value="UniProtKB-KW"/>
</dbReference>
<sequence length="550" mass="62457">MVLYKSKIRGKIRPMIPPKSFLKPDEVKFLLQDFFCGFGGVGYGARSAKNTIVVGAVNHDSEALDSHALNLPDTVHFNEDITVLYGEVKHGILFKSPQMQRLIRLFDLYRAFYPNAKVVVHFSHECTNYSLAKGGQPRDPDSRSLPEHSDRYIHALDPDIITIENVKEFMSWGPMKIKCVKEHKEDLTKGIYANTELKWIFNKKKNRDELAYVPISTRKGEDYLRWVENIKSLGYKYDYRLLNAADFGAYTSRNRLFINFSKPNIPVSWPKATHSKNGCSQPDLFGEGLKKWNAVKDLIDFSDEGDSIFTKEKRLSDNTLDTIIAGIKKFVPTQENNFMYKYYGNGHNLNSIDDPAGTIPTKDRFGKICCILRNYRTGFTTSIDTAIGTLPTVPKANLLSFIRNPSHFGHTTSINTSCPTLIARQDKAPLSVVNAIEGKINPAIVEFLNEKDWAYINQESGSKKTKALELIECMFEYGISDIMMRMLRVDELLVIQGFPEDYIMVGPETRQKKFIGNSVVPLAYKVILEALEEVIFTTDNDDHNNIKLAA</sequence>
<dbReference type="InterPro" id="IPR029063">
    <property type="entry name" value="SAM-dependent_MTases_sf"/>
</dbReference>
<comment type="caution">
    <text evidence="7">The sequence shown here is derived from an EMBL/GenBank/DDBJ whole genome shotgun (WGS) entry which is preliminary data.</text>
</comment>
<keyword evidence="3" id="KW-0808">Transferase</keyword>
<keyword evidence="2 7" id="KW-0489">Methyltransferase</keyword>
<dbReference type="AlphaFoldDB" id="A0A4R6WKS7"/>
<gene>
    <name evidence="7" type="ORF">CLV99_0990</name>
</gene>
<protein>
    <recommendedName>
        <fullName evidence="1">DNA (cytosine-5-)-methyltransferase</fullName>
        <ecNumber evidence="1">2.1.1.37</ecNumber>
    </recommendedName>
</protein>
<reference evidence="7 8" key="1">
    <citation type="submission" date="2019-03" db="EMBL/GenBank/DDBJ databases">
        <title>Genomic Encyclopedia of Archaeal and Bacterial Type Strains, Phase II (KMG-II): from individual species to whole genera.</title>
        <authorList>
            <person name="Goeker M."/>
        </authorList>
    </citation>
    <scope>NUCLEOTIDE SEQUENCE [LARGE SCALE GENOMIC DNA]</scope>
    <source>
        <strain evidence="7 8">DSM 28353</strain>
    </source>
</reference>
<name>A0A4R6WKS7_9SPHI</name>
<dbReference type="SUPFAM" id="SSF53335">
    <property type="entry name" value="S-adenosyl-L-methionine-dependent methyltransferases"/>
    <property type="match status" value="1"/>
</dbReference>
<evidence type="ECO:0000256" key="6">
    <source>
        <dbReference type="ARBA" id="ARBA00047422"/>
    </source>
</evidence>
<organism evidence="7 8">
    <name type="scientific">Sphingobacterium yanglingense</name>
    <dbReference type="NCBI Taxonomy" id="1437280"/>
    <lineage>
        <taxon>Bacteria</taxon>
        <taxon>Pseudomonadati</taxon>
        <taxon>Bacteroidota</taxon>
        <taxon>Sphingobacteriia</taxon>
        <taxon>Sphingobacteriales</taxon>
        <taxon>Sphingobacteriaceae</taxon>
        <taxon>Sphingobacterium</taxon>
    </lineage>
</organism>
<dbReference type="GO" id="GO:0032259">
    <property type="term" value="P:methylation"/>
    <property type="evidence" value="ECO:0007669"/>
    <property type="project" value="UniProtKB-KW"/>
</dbReference>
<evidence type="ECO:0000256" key="2">
    <source>
        <dbReference type="ARBA" id="ARBA00022603"/>
    </source>
</evidence>
<evidence type="ECO:0000256" key="5">
    <source>
        <dbReference type="ARBA" id="ARBA00022747"/>
    </source>
</evidence>
<dbReference type="PANTHER" id="PTHR10629">
    <property type="entry name" value="CYTOSINE-SPECIFIC METHYLTRANSFERASE"/>
    <property type="match status" value="1"/>
</dbReference>
<dbReference type="EMBL" id="SNYV01000011">
    <property type="protein sequence ID" value="TDQ79547.1"/>
    <property type="molecule type" value="Genomic_DNA"/>
</dbReference>
<keyword evidence="4" id="KW-0949">S-adenosyl-L-methionine</keyword>
<evidence type="ECO:0000256" key="1">
    <source>
        <dbReference type="ARBA" id="ARBA00011975"/>
    </source>
</evidence>
<evidence type="ECO:0000313" key="7">
    <source>
        <dbReference type="EMBL" id="TDQ79547.1"/>
    </source>
</evidence>
<dbReference type="OrthoDB" id="32195at2"/>
<evidence type="ECO:0000313" key="8">
    <source>
        <dbReference type="Proteomes" id="UP000295292"/>
    </source>
</evidence>
<dbReference type="PANTHER" id="PTHR10629:SF52">
    <property type="entry name" value="DNA (CYTOSINE-5)-METHYLTRANSFERASE 1"/>
    <property type="match status" value="1"/>
</dbReference>
<comment type="catalytic activity">
    <reaction evidence="6">
        <text>a 2'-deoxycytidine in DNA + S-adenosyl-L-methionine = a 5-methyl-2'-deoxycytidine in DNA + S-adenosyl-L-homocysteine + H(+)</text>
        <dbReference type="Rhea" id="RHEA:13681"/>
        <dbReference type="Rhea" id="RHEA-COMP:11369"/>
        <dbReference type="Rhea" id="RHEA-COMP:11370"/>
        <dbReference type="ChEBI" id="CHEBI:15378"/>
        <dbReference type="ChEBI" id="CHEBI:57856"/>
        <dbReference type="ChEBI" id="CHEBI:59789"/>
        <dbReference type="ChEBI" id="CHEBI:85452"/>
        <dbReference type="ChEBI" id="CHEBI:85454"/>
        <dbReference type="EC" id="2.1.1.37"/>
    </reaction>
</comment>
<dbReference type="GO" id="GO:0044027">
    <property type="term" value="P:negative regulation of gene expression via chromosomal CpG island methylation"/>
    <property type="evidence" value="ECO:0007669"/>
    <property type="project" value="TreeGrafter"/>
</dbReference>
<evidence type="ECO:0000256" key="3">
    <source>
        <dbReference type="ARBA" id="ARBA00022679"/>
    </source>
</evidence>